<keyword evidence="2" id="KW-0238">DNA-binding</keyword>
<evidence type="ECO:0000313" key="6">
    <source>
        <dbReference type="Proteomes" id="UP001596306"/>
    </source>
</evidence>
<dbReference type="PANTHER" id="PTHR38445:SF7">
    <property type="entry name" value="GNTR-FAMILY TRANSCRIPTIONAL REGULATOR"/>
    <property type="match status" value="1"/>
</dbReference>
<keyword evidence="6" id="KW-1185">Reference proteome</keyword>
<evidence type="ECO:0000256" key="2">
    <source>
        <dbReference type="ARBA" id="ARBA00023125"/>
    </source>
</evidence>
<dbReference type="CDD" id="cd07377">
    <property type="entry name" value="WHTH_GntR"/>
    <property type="match status" value="1"/>
</dbReference>
<dbReference type="InterPro" id="IPR000524">
    <property type="entry name" value="Tscrpt_reg_HTH_GntR"/>
</dbReference>
<dbReference type="RefSeq" id="WP_386732447.1">
    <property type="nucleotide sequence ID" value="NZ_JBHSTP010000003.1"/>
</dbReference>
<gene>
    <name evidence="5" type="ORF">ACFQB0_13205</name>
</gene>
<dbReference type="Pfam" id="PF00392">
    <property type="entry name" value="GntR"/>
    <property type="match status" value="1"/>
</dbReference>
<feature type="domain" description="HTH gntR-type" evidence="4">
    <location>
        <begin position="11"/>
        <end position="79"/>
    </location>
</feature>
<dbReference type="PROSITE" id="PS50949">
    <property type="entry name" value="HTH_GNTR"/>
    <property type="match status" value="1"/>
</dbReference>
<protein>
    <submittedName>
        <fullName evidence="5">GntR family transcriptional regulator</fullName>
    </submittedName>
</protein>
<dbReference type="Proteomes" id="UP001596306">
    <property type="component" value="Unassembled WGS sequence"/>
</dbReference>
<accession>A0ABW1VH07</accession>
<proteinExistence type="predicted"/>
<evidence type="ECO:0000313" key="5">
    <source>
        <dbReference type="EMBL" id="MFC6357063.1"/>
    </source>
</evidence>
<evidence type="ECO:0000259" key="4">
    <source>
        <dbReference type="PROSITE" id="PS50949"/>
    </source>
</evidence>
<comment type="caution">
    <text evidence="5">The sequence shown here is derived from an EMBL/GenBank/DDBJ whole genome shotgun (WGS) entry which is preliminary data.</text>
</comment>
<reference evidence="6" key="1">
    <citation type="journal article" date="2019" name="Int. J. Syst. Evol. Microbiol.">
        <title>The Global Catalogue of Microorganisms (GCM) 10K type strain sequencing project: providing services to taxonomists for standard genome sequencing and annotation.</title>
        <authorList>
            <consortium name="The Broad Institute Genomics Platform"/>
            <consortium name="The Broad Institute Genome Sequencing Center for Infectious Disease"/>
            <person name="Wu L."/>
            <person name="Ma J."/>
        </authorList>
    </citation>
    <scope>NUCLEOTIDE SEQUENCE [LARGE SCALE GENOMIC DNA]</scope>
    <source>
        <strain evidence="6">CCUG 43304</strain>
    </source>
</reference>
<organism evidence="5 6">
    <name type="scientific">Luethyella okanaganae</name>
    <dbReference type="NCBI Taxonomy" id="69372"/>
    <lineage>
        <taxon>Bacteria</taxon>
        <taxon>Bacillati</taxon>
        <taxon>Actinomycetota</taxon>
        <taxon>Actinomycetes</taxon>
        <taxon>Micrococcales</taxon>
        <taxon>Microbacteriaceae</taxon>
        <taxon>Luethyella</taxon>
    </lineage>
</organism>
<evidence type="ECO:0000256" key="1">
    <source>
        <dbReference type="ARBA" id="ARBA00023015"/>
    </source>
</evidence>
<evidence type="ECO:0000256" key="3">
    <source>
        <dbReference type="ARBA" id="ARBA00023163"/>
    </source>
</evidence>
<name>A0ABW1VH07_9MICO</name>
<dbReference type="InterPro" id="IPR036388">
    <property type="entry name" value="WH-like_DNA-bd_sf"/>
</dbReference>
<keyword evidence="1" id="KW-0805">Transcription regulation</keyword>
<dbReference type="Gene3D" id="1.10.10.10">
    <property type="entry name" value="Winged helix-like DNA-binding domain superfamily/Winged helix DNA-binding domain"/>
    <property type="match status" value="1"/>
</dbReference>
<dbReference type="SMART" id="SM00345">
    <property type="entry name" value="HTH_GNTR"/>
    <property type="match status" value="1"/>
</dbReference>
<dbReference type="InterPro" id="IPR036390">
    <property type="entry name" value="WH_DNA-bd_sf"/>
</dbReference>
<sequence length="116" mass="12929">MLFRIDHSLPQTLSAQVADQVRTGLLDGDILPGERLPPARDLSVALGVTIHTVLRAYAKLRDDRIVDMRQGRGAWIRDDSPMVHAEIAGLVEKLLDTARRAGITRQDLARLVEQRV</sequence>
<dbReference type="PANTHER" id="PTHR38445">
    <property type="entry name" value="HTH-TYPE TRANSCRIPTIONAL REPRESSOR YTRA"/>
    <property type="match status" value="1"/>
</dbReference>
<keyword evidence="3" id="KW-0804">Transcription</keyword>
<dbReference type="SUPFAM" id="SSF46785">
    <property type="entry name" value="Winged helix' DNA-binding domain"/>
    <property type="match status" value="1"/>
</dbReference>
<dbReference type="EMBL" id="JBHSTP010000003">
    <property type="protein sequence ID" value="MFC6357063.1"/>
    <property type="molecule type" value="Genomic_DNA"/>
</dbReference>